<evidence type="ECO:0000313" key="2">
    <source>
        <dbReference type="Proteomes" id="UP000031104"/>
    </source>
</evidence>
<dbReference type="EMBL" id="CP010427">
    <property type="protein sequence ID" value="AJC49358.1"/>
    <property type="molecule type" value="Genomic_DNA"/>
</dbReference>
<dbReference type="Proteomes" id="UP000031104">
    <property type="component" value="Chromosome"/>
</dbReference>
<organism evidence="1 2">
    <name type="scientific">Allofrancisella guangzhouensis</name>
    <dbReference type="NCBI Taxonomy" id="594679"/>
    <lineage>
        <taxon>Bacteria</taxon>
        <taxon>Pseudomonadati</taxon>
        <taxon>Pseudomonadota</taxon>
        <taxon>Gammaproteobacteria</taxon>
        <taxon>Thiotrichales</taxon>
        <taxon>Francisellaceae</taxon>
        <taxon>Allofrancisella</taxon>
    </lineage>
</organism>
<dbReference type="STRING" id="594679.SD28_06860"/>
<evidence type="ECO:0000313" key="1">
    <source>
        <dbReference type="EMBL" id="AJC49358.1"/>
    </source>
</evidence>
<reference evidence="1 2" key="1">
    <citation type="submission" date="2014-12" db="EMBL/GenBank/DDBJ databases">
        <title>Complete genome sequence of Francisella guanzhouensis strain 08HL01032 isolated from air-conditioning system in China.</title>
        <authorList>
            <person name="Svensson D."/>
            <person name="Ohrman C."/>
            <person name="Backman S."/>
            <person name="Karlsson E."/>
            <person name="Nilsson E."/>
            <person name="Bystrom M."/>
            <person name="Larkeryd A."/>
            <person name="Stenberg P."/>
            <person name="Scholtz H.C."/>
            <person name="Forsman M."/>
            <person name="Sjodin A."/>
        </authorList>
    </citation>
    <scope>NUCLEOTIDE SEQUENCE [LARGE SCALE GENOMIC DNA]</scope>
    <source>
        <strain evidence="1 2">08HL01032</strain>
    </source>
</reference>
<dbReference type="OrthoDB" id="5604297at2"/>
<sequence>MKKIILSILGVAVVSGVYAKDYTLYAKADEKSGKLATVNDQDPKYSAIFSKGDWIEIVDSTTGKVGWVKQDTSGKAPSTQQDPIAAMIANFQAQQKLMEENFNKAIANIDSNIAQLQAAHSSLSADKQSKAIKKFSSVTINSDGKTAKIIKKTDDGNGNLKTVEKEVPVNQLNTMSLDTIN</sequence>
<accession>A0A0A8E5R7</accession>
<keyword evidence="2" id="KW-1185">Reference proteome</keyword>
<name>A0A0A8E5R7_9GAMM</name>
<protein>
    <submittedName>
        <fullName evidence="1">Membrane protein</fullName>
    </submittedName>
</protein>
<gene>
    <name evidence="1" type="ORF">SD28_06860</name>
</gene>
<dbReference type="RefSeq" id="WP_039125348.1">
    <property type="nucleotide sequence ID" value="NZ_CP010427.1"/>
</dbReference>
<proteinExistence type="predicted"/>
<dbReference type="HOGENOM" id="CLU_1501407_0_0_6"/>
<dbReference type="AlphaFoldDB" id="A0A0A8E5R7"/>
<dbReference type="KEGG" id="fgu:SD28_06860"/>